<dbReference type="Proteomes" id="UP000295136">
    <property type="component" value="Unassembled WGS sequence"/>
</dbReference>
<comment type="caution">
    <text evidence="2">The sequence shown here is derived from an EMBL/GenBank/DDBJ whole genome shotgun (WGS) entry which is preliminary data.</text>
</comment>
<keyword evidence="1" id="KW-1133">Transmembrane helix</keyword>
<evidence type="ECO:0000313" key="2">
    <source>
        <dbReference type="EMBL" id="TDE45320.1"/>
    </source>
</evidence>
<protein>
    <submittedName>
        <fullName evidence="2">Multidrug transporter</fullName>
    </submittedName>
</protein>
<feature type="transmembrane region" description="Helical" evidence="1">
    <location>
        <begin position="98"/>
        <end position="117"/>
    </location>
</feature>
<evidence type="ECO:0000256" key="1">
    <source>
        <dbReference type="SAM" id="Phobius"/>
    </source>
</evidence>
<name>A0A4R5F9E8_9ACTN</name>
<sequence>MRNLAVLEPVNIVLFGLVAFVVLPAPLNTVNVTGFVLVAVHLLIGGAYWAIKVRQVRARLPRPPMIAAFRWLRRLCEAALVAGFVVLAVAAARGEMGLGSVPGVLFSLLAVAEYVNYFHWQLSHQTSADLTRLLRTRRVHRSHLYLDMRAHRD</sequence>
<accession>A0A4R5F9E8</accession>
<gene>
    <name evidence="2" type="ORF">E1295_24280</name>
</gene>
<reference evidence="2 3" key="1">
    <citation type="submission" date="2019-03" db="EMBL/GenBank/DDBJ databases">
        <title>Draft genome sequences of novel Actinobacteria.</title>
        <authorList>
            <person name="Sahin N."/>
            <person name="Ay H."/>
            <person name="Saygin H."/>
        </authorList>
    </citation>
    <scope>NUCLEOTIDE SEQUENCE [LARGE SCALE GENOMIC DNA]</scope>
    <source>
        <strain evidence="2 3">6K102</strain>
    </source>
</reference>
<evidence type="ECO:0000313" key="3">
    <source>
        <dbReference type="Proteomes" id="UP000295136"/>
    </source>
</evidence>
<dbReference type="AlphaFoldDB" id="A0A4R5F9E8"/>
<proteinExistence type="predicted"/>
<feature type="transmembrane region" description="Helical" evidence="1">
    <location>
        <begin position="32"/>
        <end position="51"/>
    </location>
</feature>
<keyword evidence="1" id="KW-0812">Transmembrane</keyword>
<feature type="transmembrane region" description="Helical" evidence="1">
    <location>
        <begin position="71"/>
        <end position="92"/>
    </location>
</feature>
<keyword evidence="3" id="KW-1185">Reference proteome</keyword>
<dbReference type="EMBL" id="SMLD01000067">
    <property type="protein sequence ID" value="TDE45320.1"/>
    <property type="molecule type" value="Genomic_DNA"/>
</dbReference>
<feature type="transmembrane region" description="Helical" evidence="1">
    <location>
        <begin position="7"/>
        <end position="26"/>
    </location>
</feature>
<keyword evidence="1" id="KW-0472">Membrane</keyword>
<organism evidence="2 3">
    <name type="scientific">Nonomuraea mesophila</name>
    <dbReference type="NCBI Taxonomy" id="2530382"/>
    <lineage>
        <taxon>Bacteria</taxon>
        <taxon>Bacillati</taxon>
        <taxon>Actinomycetota</taxon>
        <taxon>Actinomycetes</taxon>
        <taxon>Streptosporangiales</taxon>
        <taxon>Streptosporangiaceae</taxon>
        <taxon>Nonomuraea</taxon>
    </lineage>
</organism>